<organism evidence="1">
    <name type="scientific">Glycine max</name>
    <name type="common">Soybean</name>
    <name type="synonym">Glycine hispida</name>
    <dbReference type="NCBI Taxonomy" id="3847"/>
    <lineage>
        <taxon>Eukaryota</taxon>
        <taxon>Viridiplantae</taxon>
        <taxon>Streptophyta</taxon>
        <taxon>Embryophyta</taxon>
        <taxon>Tracheophyta</taxon>
        <taxon>Spermatophyta</taxon>
        <taxon>Magnoliopsida</taxon>
        <taxon>eudicotyledons</taxon>
        <taxon>Gunneridae</taxon>
        <taxon>Pentapetalae</taxon>
        <taxon>rosids</taxon>
        <taxon>fabids</taxon>
        <taxon>Fabales</taxon>
        <taxon>Fabaceae</taxon>
        <taxon>Papilionoideae</taxon>
        <taxon>50 kb inversion clade</taxon>
        <taxon>NPAAA clade</taxon>
        <taxon>indigoferoid/millettioid clade</taxon>
        <taxon>Phaseoleae</taxon>
        <taxon>Glycine</taxon>
        <taxon>Glycine subgen. Soja</taxon>
    </lineage>
</organism>
<reference evidence="1" key="3">
    <citation type="submission" date="2018-07" db="EMBL/GenBank/DDBJ databases">
        <title>WGS assembly of Glycine max.</title>
        <authorList>
            <person name="Schmutz J."/>
            <person name="Cannon S."/>
            <person name="Schlueter J."/>
            <person name="Ma J."/>
            <person name="Mitros T."/>
            <person name="Nelson W."/>
            <person name="Hyten D."/>
            <person name="Song Q."/>
            <person name="Thelen J."/>
            <person name="Cheng J."/>
            <person name="Xu D."/>
            <person name="Hellsten U."/>
            <person name="May G."/>
            <person name="Yu Y."/>
            <person name="Sakurai T."/>
            <person name="Umezawa T."/>
            <person name="Bhattacharyya M."/>
            <person name="Sandhu D."/>
            <person name="Valliyodan B."/>
            <person name="Lindquist E."/>
            <person name="Peto M."/>
            <person name="Grant D."/>
            <person name="Shu S."/>
            <person name="Goodstein D."/>
            <person name="Barry K."/>
            <person name="Futrell-Griggs M."/>
            <person name="Abernathy B."/>
            <person name="Du J."/>
            <person name="Tian Z."/>
            <person name="Zhu L."/>
            <person name="Gill N."/>
            <person name="Joshi T."/>
            <person name="Libault M."/>
            <person name="Sethuraman A."/>
            <person name="Zhang X."/>
            <person name="Shinozaki K."/>
            <person name="Nguyen H."/>
            <person name="Wing R."/>
            <person name="Cregan P."/>
            <person name="Specht J."/>
            <person name="Grimwood J."/>
            <person name="Rokhsar D."/>
            <person name="Stacey G."/>
            <person name="Shoemaker R."/>
            <person name="Jackson S."/>
        </authorList>
    </citation>
    <scope>NUCLEOTIDE SEQUENCE</scope>
    <source>
        <tissue evidence="1">Callus</tissue>
    </source>
</reference>
<dbReference type="Proteomes" id="UP000008827">
    <property type="component" value="Chromosome 6"/>
</dbReference>
<protein>
    <submittedName>
        <fullName evidence="1 2">Uncharacterized protein</fullName>
    </submittedName>
</protein>
<dbReference type="EMBL" id="CM000839">
    <property type="protein sequence ID" value="KRH51550.1"/>
    <property type="molecule type" value="Genomic_DNA"/>
</dbReference>
<keyword evidence="3" id="KW-1185">Reference proteome</keyword>
<proteinExistence type="predicted"/>
<reference evidence="2" key="2">
    <citation type="submission" date="2018-02" db="UniProtKB">
        <authorList>
            <consortium name="EnsemblPlants"/>
        </authorList>
    </citation>
    <scope>IDENTIFICATION</scope>
    <source>
        <strain evidence="2">Williams 82</strain>
    </source>
</reference>
<reference evidence="1 2" key="1">
    <citation type="journal article" date="2010" name="Nature">
        <title>Genome sequence of the palaeopolyploid soybean.</title>
        <authorList>
            <person name="Schmutz J."/>
            <person name="Cannon S.B."/>
            <person name="Schlueter J."/>
            <person name="Ma J."/>
            <person name="Mitros T."/>
            <person name="Nelson W."/>
            <person name="Hyten D.L."/>
            <person name="Song Q."/>
            <person name="Thelen J.J."/>
            <person name="Cheng J."/>
            <person name="Xu D."/>
            <person name="Hellsten U."/>
            <person name="May G.D."/>
            <person name="Yu Y."/>
            <person name="Sakurai T."/>
            <person name="Umezawa T."/>
            <person name="Bhattacharyya M.K."/>
            <person name="Sandhu D."/>
            <person name="Valliyodan B."/>
            <person name="Lindquist E."/>
            <person name="Peto M."/>
            <person name="Grant D."/>
            <person name="Shu S."/>
            <person name="Goodstein D."/>
            <person name="Barry K."/>
            <person name="Futrell-Griggs M."/>
            <person name="Abernathy B."/>
            <person name="Du J."/>
            <person name="Tian Z."/>
            <person name="Zhu L."/>
            <person name="Gill N."/>
            <person name="Joshi T."/>
            <person name="Libault M."/>
            <person name="Sethuraman A."/>
            <person name="Zhang X.-C."/>
            <person name="Shinozaki K."/>
            <person name="Nguyen H.T."/>
            <person name="Wing R.A."/>
            <person name="Cregan P."/>
            <person name="Specht J."/>
            <person name="Grimwood J."/>
            <person name="Rokhsar D."/>
            <person name="Stacey G."/>
            <person name="Shoemaker R.C."/>
            <person name="Jackson S.A."/>
        </authorList>
    </citation>
    <scope>NUCLEOTIDE SEQUENCE</scope>
    <source>
        <strain evidence="2">cv. Williams 82</strain>
        <tissue evidence="1">Callus</tissue>
    </source>
</reference>
<evidence type="ECO:0000313" key="1">
    <source>
        <dbReference type="EMBL" id="KRH51550.1"/>
    </source>
</evidence>
<name>A0A0R0JA55_SOYBN</name>
<sequence length="56" mass="6735">MVSFLEKVCKLQRHHNREYCIYDKLAFVDGKLIGPNIFGFCYFSIMVQFKSYYSQQ</sequence>
<evidence type="ECO:0000313" key="3">
    <source>
        <dbReference type="Proteomes" id="UP000008827"/>
    </source>
</evidence>
<dbReference type="EnsemblPlants" id="KRH51550">
    <property type="protein sequence ID" value="KRH51550"/>
    <property type="gene ID" value="GLYMA_06G014000"/>
</dbReference>
<evidence type="ECO:0000313" key="2">
    <source>
        <dbReference type="EnsemblPlants" id="KRH51550"/>
    </source>
</evidence>
<gene>
    <name evidence="1" type="ORF">GLYMA_06G014000</name>
</gene>
<accession>A0A0R0JA55</accession>
<dbReference type="Gramene" id="KRH51550">
    <property type="protein sequence ID" value="KRH51550"/>
    <property type="gene ID" value="GLYMA_06G014000"/>
</dbReference>
<dbReference type="AlphaFoldDB" id="A0A0R0JA55"/>
<dbReference type="InParanoid" id="A0A0R0JA55"/>